<dbReference type="Proteomes" id="UP000652760">
    <property type="component" value="Unassembled WGS sequence"/>
</dbReference>
<organism evidence="1 2">
    <name type="scientific">Azospirillum endophyticum</name>
    <dbReference type="NCBI Taxonomy" id="2800326"/>
    <lineage>
        <taxon>Bacteria</taxon>
        <taxon>Pseudomonadati</taxon>
        <taxon>Pseudomonadota</taxon>
        <taxon>Alphaproteobacteria</taxon>
        <taxon>Rhodospirillales</taxon>
        <taxon>Azospirillaceae</taxon>
        <taxon>Azospirillum</taxon>
    </lineage>
</organism>
<comment type="caution">
    <text evidence="1">The sequence shown here is derived from an EMBL/GenBank/DDBJ whole genome shotgun (WGS) entry which is preliminary data.</text>
</comment>
<keyword evidence="2" id="KW-1185">Reference proteome</keyword>
<reference evidence="2" key="1">
    <citation type="submission" date="2021-01" db="EMBL/GenBank/DDBJ databases">
        <title>Genome public.</title>
        <authorList>
            <person name="Liu C."/>
            <person name="Sun Q."/>
        </authorList>
    </citation>
    <scope>NUCLEOTIDE SEQUENCE [LARGE SCALE GENOMIC DNA]</scope>
    <source>
        <strain evidence="2">YIM B02556</strain>
    </source>
</reference>
<sequence length="92" mass="10919">MDRMSRDQIESLKREWMDGGCHVLEDDDDKTDLEEVNNWIINFLDQDAMNDKDGYVVSRIYHSLNFDIPFAATKQIRDELIHVVRMKMKEQG</sequence>
<evidence type="ECO:0008006" key="3">
    <source>
        <dbReference type="Google" id="ProtNLM"/>
    </source>
</evidence>
<dbReference type="RefSeq" id="WP_200198929.1">
    <property type="nucleotide sequence ID" value="NZ_JAENHM010000084.1"/>
</dbReference>
<evidence type="ECO:0000313" key="1">
    <source>
        <dbReference type="EMBL" id="MBK1842269.1"/>
    </source>
</evidence>
<dbReference type="EMBL" id="JAENHM010000084">
    <property type="protein sequence ID" value="MBK1842269.1"/>
    <property type="molecule type" value="Genomic_DNA"/>
</dbReference>
<gene>
    <name evidence="1" type="ORF">JHL17_33220</name>
</gene>
<protein>
    <recommendedName>
        <fullName evidence="3">CdiI immunity protein domain-containing protein</fullName>
    </recommendedName>
</protein>
<proteinExistence type="predicted"/>
<name>A0ABS1FFT1_9PROT</name>
<evidence type="ECO:0000313" key="2">
    <source>
        <dbReference type="Proteomes" id="UP000652760"/>
    </source>
</evidence>
<accession>A0ABS1FFT1</accession>